<dbReference type="EMBL" id="CM026424">
    <property type="protein sequence ID" value="KAG0579067.1"/>
    <property type="molecule type" value="Genomic_DNA"/>
</dbReference>
<keyword evidence="1" id="KW-0732">Signal</keyword>
<evidence type="ECO:0000313" key="2">
    <source>
        <dbReference type="EMBL" id="KAG0579067.1"/>
    </source>
</evidence>
<protein>
    <recommendedName>
        <fullName evidence="4">Secreted protein</fullName>
    </recommendedName>
</protein>
<dbReference type="Proteomes" id="UP000822688">
    <property type="component" value="Chromosome 4"/>
</dbReference>
<proteinExistence type="predicted"/>
<feature type="signal peptide" evidence="1">
    <location>
        <begin position="1"/>
        <end position="18"/>
    </location>
</feature>
<organism evidence="2 3">
    <name type="scientific">Ceratodon purpureus</name>
    <name type="common">Fire moss</name>
    <name type="synonym">Dicranum purpureum</name>
    <dbReference type="NCBI Taxonomy" id="3225"/>
    <lineage>
        <taxon>Eukaryota</taxon>
        <taxon>Viridiplantae</taxon>
        <taxon>Streptophyta</taxon>
        <taxon>Embryophyta</taxon>
        <taxon>Bryophyta</taxon>
        <taxon>Bryophytina</taxon>
        <taxon>Bryopsida</taxon>
        <taxon>Dicranidae</taxon>
        <taxon>Pseudoditrichales</taxon>
        <taxon>Ditrichaceae</taxon>
        <taxon>Ceratodon</taxon>
    </lineage>
</organism>
<evidence type="ECO:0000256" key="1">
    <source>
        <dbReference type="SAM" id="SignalP"/>
    </source>
</evidence>
<evidence type="ECO:0000313" key="3">
    <source>
        <dbReference type="Proteomes" id="UP000822688"/>
    </source>
</evidence>
<accession>A0A8T0I7K0</accession>
<sequence length="80" mass="8669">MSFFLFIIFATACDMVVSVIPCWDSVLLYLTKLRGMSSHSELSVRVPHVGQQVPVTVFNSGATNGGNRPTSAVRVLIVIS</sequence>
<name>A0A8T0I7K0_CERPU</name>
<comment type="caution">
    <text evidence="2">The sequence shown here is derived from an EMBL/GenBank/DDBJ whole genome shotgun (WGS) entry which is preliminary data.</text>
</comment>
<reference evidence="2" key="1">
    <citation type="submission" date="2020-06" db="EMBL/GenBank/DDBJ databases">
        <title>WGS assembly of Ceratodon purpureus strain R40.</title>
        <authorList>
            <person name="Carey S.B."/>
            <person name="Jenkins J."/>
            <person name="Shu S."/>
            <person name="Lovell J.T."/>
            <person name="Sreedasyam A."/>
            <person name="Maumus F."/>
            <person name="Tiley G.P."/>
            <person name="Fernandez-Pozo N."/>
            <person name="Barry K."/>
            <person name="Chen C."/>
            <person name="Wang M."/>
            <person name="Lipzen A."/>
            <person name="Daum C."/>
            <person name="Saski C.A."/>
            <person name="Payton A.C."/>
            <person name="Mcbreen J.C."/>
            <person name="Conrad R.E."/>
            <person name="Kollar L.M."/>
            <person name="Olsson S."/>
            <person name="Huttunen S."/>
            <person name="Landis J.B."/>
            <person name="Wickett N.J."/>
            <person name="Johnson M.G."/>
            <person name="Rensing S.A."/>
            <person name="Grimwood J."/>
            <person name="Schmutz J."/>
            <person name="Mcdaniel S.F."/>
        </authorList>
    </citation>
    <scope>NUCLEOTIDE SEQUENCE</scope>
    <source>
        <strain evidence="2">R40</strain>
    </source>
</reference>
<keyword evidence="3" id="KW-1185">Reference proteome</keyword>
<gene>
    <name evidence="2" type="ORF">KC19_4G070300</name>
</gene>
<feature type="chain" id="PRO_5035786149" description="Secreted protein" evidence="1">
    <location>
        <begin position="19"/>
        <end position="80"/>
    </location>
</feature>
<evidence type="ECO:0008006" key="4">
    <source>
        <dbReference type="Google" id="ProtNLM"/>
    </source>
</evidence>
<dbReference type="AlphaFoldDB" id="A0A8T0I7K0"/>